<dbReference type="InterPro" id="IPR012337">
    <property type="entry name" value="RNaseH-like_sf"/>
</dbReference>
<accession>A0AAD9GWX8</accession>
<proteinExistence type="predicted"/>
<dbReference type="Proteomes" id="UP001259832">
    <property type="component" value="Unassembled WGS sequence"/>
</dbReference>
<evidence type="ECO:0000313" key="1">
    <source>
        <dbReference type="EMBL" id="KAK1945571.1"/>
    </source>
</evidence>
<comment type="caution">
    <text evidence="1">The sequence shown here is derived from an EMBL/GenBank/DDBJ whole genome shotgun (WGS) entry which is preliminary data.</text>
</comment>
<organism evidence="1 2">
    <name type="scientific">Phytophthora citrophthora</name>
    <dbReference type="NCBI Taxonomy" id="4793"/>
    <lineage>
        <taxon>Eukaryota</taxon>
        <taxon>Sar</taxon>
        <taxon>Stramenopiles</taxon>
        <taxon>Oomycota</taxon>
        <taxon>Peronosporomycetes</taxon>
        <taxon>Peronosporales</taxon>
        <taxon>Peronosporaceae</taxon>
        <taxon>Phytophthora</taxon>
    </lineage>
</organism>
<gene>
    <name evidence="1" type="ORF">P3T76_002619</name>
</gene>
<dbReference type="PANTHER" id="PTHR40866">
    <property type="entry name" value="BED-TYPE DOMAIN-CONTAINING PROTEIN"/>
    <property type="match status" value="1"/>
</dbReference>
<evidence type="ECO:0008006" key="3">
    <source>
        <dbReference type="Google" id="ProtNLM"/>
    </source>
</evidence>
<evidence type="ECO:0000313" key="2">
    <source>
        <dbReference type="Proteomes" id="UP001259832"/>
    </source>
</evidence>
<dbReference type="PANTHER" id="PTHR40866:SF1">
    <property type="entry name" value="BED-TYPE DOMAIN-CONTAINING PROTEIN"/>
    <property type="match status" value="1"/>
</dbReference>
<protein>
    <recommendedName>
        <fullName evidence="3">HAT C-terminal dimerisation domain-containing protein</fullName>
    </recommendedName>
</protein>
<dbReference type="AlphaFoldDB" id="A0AAD9GWX8"/>
<keyword evidence="2" id="KW-1185">Reference proteome</keyword>
<dbReference type="EMBL" id="JASMQC010000004">
    <property type="protein sequence ID" value="KAK1945571.1"/>
    <property type="molecule type" value="Genomic_DNA"/>
</dbReference>
<reference evidence="1" key="1">
    <citation type="submission" date="2023-08" db="EMBL/GenBank/DDBJ databases">
        <title>Reference Genome Resource for the Citrus Pathogen Phytophthora citrophthora.</title>
        <authorList>
            <person name="Moller H."/>
            <person name="Coetzee B."/>
            <person name="Rose L.J."/>
            <person name="Van Niekerk J.M."/>
        </authorList>
    </citation>
    <scope>NUCLEOTIDE SEQUENCE</scope>
    <source>
        <strain evidence="1">STE-U-9442</strain>
    </source>
</reference>
<sequence length="492" mass="55592">MVSNKHLAEYFFVLEAPGFFKCRYCSKIRKQAHVDDYKEYERGGSKILDTFGFVTDYACTVYHWMRWVIERNVALEEMDNKLTREMSRWTSVSSQTLKKYMALVERKVETAIAQEMPNSIGIVFDGWSSGSTYYVGVYAIYVVDDSPRRILLALAPLLAENDFGPDSHIEFIVATLAVFDKQPGCVRFIVGDNCITNQAIATRMGLPLVGCASHRLNLAIQQHISTHENLLAQVNELMCQLRTKKNAATLSKYTELRPVKRNVTRWSSTFKMVKRFLQIKDAIKHVEAVEEFVPRARDCRKLEKLQEDLQALDSVCLTLQSDKTTLADVRVLFDGVVKRYPETANYLANDATIVHSPSFETAVVKVTRGDGALTHTEAAAIAPFRIREGDTLETSQENDVATFATTLLHAGSKRSHAAANTASYEPLLLHVPPTSNDCERFFSKAKAVLTPQRSSMLPINFEMIMFLKKNGSYWSRRTVAEMQQSSSDMESD</sequence>
<name>A0AAD9GWX8_9STRA</name>
<dbReference type="SUPFAM" id="SSF53098">
    <property type="entry name" value="Ribonuclease H-like"/>
    <property type="match status" value="1"/>
</dbReference>